<reference evidence="1" key="1">
    <citation type="submission" date="2023-03" db="EMBL/GenBank/DDBJ databases">
        <title>Massive genome expansion in bonnet fungi (Mycena s.s.) driven by repeated elements and novel gene families across ecological guilds.</title>
        <authorList>
            <consortium name="Lawrence Berkeley National Laboratory"/>
            <person name="Harder C.B."/>
            <person name="Miyauchi S."/>
            <person name="Viragh M."/>
            <person name="Kuo A."/>
            <person name="Thoen E."/>
            <person name="Andreopoulos B."/>
            <person name="Lu D."/>
            <person name="Skrede I."/>
            <person name="Drula E."/>
            <person name="Henrissat B."/>
            <person name="Morin E."/>
            <person name="Kohler A."/>
            <person name="Barry K."/>
            <person name="LaButti K."/>
            <person name="Morin E."/>
            <person name="Salamov A."/>
            <person name="Lipzen A."/>
            <person name="Mereny Z."/>
            <person name="Hegedus B."/>
            <person name="Baldrian P."/>
            <person name="Stursova M."/>
            <person name="Weitz H."/>
            <person name="Taylor A."/>
            <person name="Grigoriev I.V."/>
            <person name="Nagy L.G."/>
            <person name="Martin F."/>
            <person name="Kauserud H."/>
        </authorList>
    </citation>
    <scope>NUCLEOTIDE SEQUENCE</scope>
    <source>
        <strain evidence="1">9284</strain>
    </source>
</reference>
<proteinExistence type="predicted"/>
<dbReference type="Proteomes" id="UP001221142">
    <property type="component" value="Unassembled WGS sequence"/>
</dbReference>
<sequence>MKDSFRLKPTAITHCNFRASPTPSHPGQTLGQARLSDSLNRSCQDILWTVEAGPIASKSHQKMQFQVQGTFFELPNLKPELQYTKNTFTNSGTTAAGPLESCGVIHVGGKTQRFLNPWRNTIYNYEAWTTSRITLRPQVTNKRGRKGRTQYTTLEKKPLALNYGYLWAGKSVGRSLEQEAGPPKVKKQRMSADRKLAADHWIVRIGGIRGNQLPAEKEALSEEKLEIHGIDGDGLRNDTLLVSQREKIIRFPRVQPLGLVVLDLLSWQNSAMLSLMNTLTKEETLYNWVIH</sequence>
<dbReference type="EMBL" id="JARKIF010000035">
    <property type="protein sequence ID" value="KAJ7610471.1"/>
    <property type="molecule type" value="Genomic_DNA"/>
</dbReference>
<comment type="caution">
    <text evidence="1">The sequence shown here is derived from an EMBL/GenBank/DDBJ whole genome shotgun (WGS) entry which is preliminary data.</text>
</comment>
<keyword evidence="2" id="KW-1185">Reference proteome</keyword>
<gene>
    <name evidence="1" type="ORF">FB45DRAFT_875824</name>
</gene>
<protein>
    <submittedName>
        <fullName evidence="1">Uncharacterized protein</fullName>
    </submittedName>
</protein>
<accession>A0AAD7B5T3</accession>
<name>A0AAD7B5T3_9AGAR</name>
<organism evidence="1 2">
    <name type="scientific">Roridomyces roridus</name>
    <dbReference type="NCBI Taxonomy" id="1738132"/>
    <lineage>
        <taxon>Eukaryota</taxon>
        <taxon>Fungi</taxon>
        <taxon>Dikarya</taxon>
        <taxon>Basidiomycota</taxon>
        <taxon>Agaricomycotina</taxon>
        <taxon>Agaricomycetes</taxon>
        <taxon>Agaricomycetidae</taxon>
        <taxon>Agaricales</taxon>
        <taxon>Marasmiineae</taxon>
        <taxon>Mycenaceae</taxon>
        <taxon>Roridomyces</taxon>
    </lineage>
</organism>
<evidence type="ECO:0000313" key="1">
    <source>
        <dbReference type="EMBL" id="KAJ7610471.1"/>
    </source>
</evidence>
<dbReference type="AlphaFoldDB" id="A0AAD7B5T3"/>
<evidence type="ECO:0000313" key="2">
    <source>
        <dbReference type="Proteomes" id="UP001221142"/>
    </source>
</evidence>